<protein>
    <submittedName>
        <fullName evidence="1">Uncharacterized protein</fullName>
    </submittedName>
</protein>
<dbReference type="RefSeq" id="WP_367594846.1">
    <property type="nucleotide sequence ID" value="NZ_JBFMVT010000002.1"/>
</dbReference>
<dbReference type="EMBL" id="JBFMVT010000002">
    <property type="protein sequence ID" value="MEW7312652.1"/>
    <property type="molecule type" value="Genomic_DNA"/>
</dbReference>
<accession>A0ABV3NSY3</accession>
<proteinExistence type="predicted"/>
<dbReference type="Proteomes" id="UP001555342">
    <property type="component" value="Unassembled WGS sequence"/>
</dbReference>
<organism evidence="1 2">
    <name type="scientific">Buttiauxella gaviniae</name>
    <dbReference type="NCBI Taxonomy" id="82990"/>
    <lineage>
        <taxon>Bacteria</taxon>
        <taxon>Pseudomonadati</taxon>
        <taxon>Pseudomonadota</taxon>
        <taxon>Gammaproteobacteria</taxon>
        <taxon>Enterobacterales</taxon>
        <taxon>Enterobacteriaceae</taxon>
        <taxon>Buttiauxella</taxon>
    </lineage>
</organism>
<keyword evidence="2" id="KW-1185">Reference proteome</keyword>
<evidence type="ECO:0000313" key="2">
    <source>
        <dbReference type="Proteomes" id="UP001555342"/>
    </source>
</evidence>
<sequence>MSKEMENHNPQTYPFPDEVSYSIEYQKEHFWRCVYTSTPNESLHYKIVLPMQVKPAAVKPKK</sequence>
<evidence type="ECO:0000313" key="1">
    <source>
        <dbReference type="EMBL" id="MEW7312652.1"/>
    </source>
</evidence>
<comment type="caution">
    <text evidence="1">The sequence shown here is derived from an EMBL/GenBank/DDBJ whole genome shotgun (WGS) entry which is preliminary data.</text>
</comment>
<name>A0ABV3NSY3_9ENTR</name>
<reference evidence="1 2" key="1">
    <citation type="submission" date="2024-07" db="EMBL/GenBank/DDBJ databases">
        <authorList>
            <person name="Wang L."/>
        </authorList>
    </citation>
    <scope>NUCLEOTIDE SEQUENCE [LARGE SCALE GENOMIC DNA]</scope>
    <source>
        <strain evidence="1 2">WL359</strain>
    </source>
</reference>
<gene>
    <name evidence="1" type="ORF">AB1E22_07995</name>
</gene>